<proteinExistence type="predicted"/>
<dbReference type="Gene3D" id="2.160.20.80">
    <property type="entry name" value="E3 ubiquitin-protein ligase SopA"/>
    <property type="match status" value="1"/>
</dbReference>
<feature type="transmembrane region" description="Helical" evidence="1">
    <location>
        <begin position="369"/>
        <end position="390"/>
    </location>
</feature>
<keyword evidence="1" id="KW-0472">Membrane</keyword>
<organism evidence="2 3">
    <name type="scientific">Romboutsia weinsteinii</name>
    <dbReference type="NCBI Taxonomy" id="2020949"/>
    <lineage>
        <taxon>Bacteria</taxon>
        <taxon>Bacillati</taxon>
        <taxon>Bacillota</taxon>
        <taxon>Clostridia</taxon>
        <taxon>Peptostreptococcales</taxon>
        <taxon>Peptostreptococcaceae</taxon>
        <taxon>Romboutsia</taxon>
    </lineage>
</organism>
<evidence type="ECO:0000256" key="1">
    <source>
        <dbReference type="SAM" id="Phobius"/>
    </source>
</evidence>
<gene>
    <name evidence="2" type="ORF">CHL78_012850</name>
</gene>
<sequence length="396" mass="45925">MAYINFKEENYAADKQLHKRRTNNDQLHRYLLKHKDEQEGYETHNKYCYNTFEGELIGKKGVFDEEHFHIICKEDIVATKFINCSFLNVKFLDCRFVACTFEDCNFAAGGVVFENCILIKEDAESTPSLNKKDNLSCEFNNCDMYVKFLNTDLSYAIFEKCKLKNVSIEQTMMRSTIIHNCELDVVTFEDCDLCGAKFLQTYIKDLDFNDKYKTKFDEKTFFDKIQPVEKTRQEYEGIYMTYETLADKFKENTLNNNFGEYYYLGKSTERKTLDFWPKIASYISWITCGYGERPEFALYTGIGIIIFFAFLYLFTGVSMEGKDINYSLFNMSGMSLSKFLKDFNETLNLSTGMFGGIGVNNGKPSELSYMISNAEMIIGIIMMGLGIGTLTRKIVR</sequence>
<evidence type="ECO:0000313" key="2">
    <source>
        <dbReference type="EMBL" id="RDY26537.1"/>
    </source>
</evidence>
<feature type="transmembrane region" description="Helical" evidence="1">
    <location>
        <begin position="296"/>
        <end position="314"/>
    </location>
</feature>
<dbReference type="RefSeq" id="WP_094368091.1">
    <property type="nucleotide sequence ID" value="NZ_NOJY02000024.1"/>
</dbReference>
<comment type="caution">
    <text evidence="2">The sequence shown here is derived from an EMBL/GenBank/DDBJ whole genome shotgun (WGS) entry which is preliminary data.</text>
</comment>
<protein>
    <submittedName>
        <fullName evidence="2">Pentapeptide repeat-containing protein</fullName>
    </submittedName>
</protein>
<reference evidence="2 3" key="1">
    <citation type="journal article" date="2017" name="Genome Announc.">
        <title>Draft Genome Sequence of Romboutsia weinsteinii sp. nov. Strain CCRI-19649(T) Isolated from Surface Water.</title>
        <authorList>
            <person name="Maheux A.F."/>
            <person name="Boudreau D.K."/>
            <person name="Berube E."/>
            <person name="Boissinot M."/>
            <person name="Cantin P."/>
            <person name="Raymond F."/>
            <person name="Corbeil J."/>
            <person name="Omar R.F."/>
            <person name="Bergeron M.G."/>
        </authorList>
    </citation>
    <scope>NUCLEOTIDE SEQUENCE [LARGE SCALE GENOMIC DNA]</scope>
    <source>
        <strain evidence="2 3">CCRI-19649</strain>
    </source>
</reference>
<dbReference type="AlphaFoldDB" id="A0A371J1H4"/>
<dbReference type="OrthoDB" id="268207at2"/>
<evidence type="ECO:0000313" key="3">
    <source>
        <dbReference type="Proteomes" id="UP000215694"/>
    </source>
</evidence>
<dbReference type="Proteomes" id="UP000215694">
    <property type="component" value="Unassembled WGS sequence"/>
</dbReference>
<keyword evidence="3" id="KW-1185">Reference proteome</keyword>
<keyword evidence="1" id="KW-1133">Transmembrane helix</keyword>
<dbReference type="SUPFAM" id="SSF141571">
    <property type="entry name" value="Pentapeptide repeat-like"/>
    <property type="match status" value="1"/>
</dbReference>
<accession>A0A371J1H4</accession>
<keyword evidence="1" id="KW-0812">Transmembrane</keyword>
<dbReference type="EMBL" id="NOJY02000024">
    <property type="protein sequence ID" value="RDY26537.1"/>
    <property type="molecule type" value="Genomic_DNA"/>
</dbReference>
<name>A0A371J1H4_9FIRM</name>